<accession>A0A6M0RPC9</accession>
<gene>
    <name evidence="1" type="ORF">DXZ20_18485</name>
</gene>
<proteinExistence type="predicted"/>
<dbReference type="AlphaFoldDB" id="A0A6M0RPC9"/>
<evidence type="ECO:0000313" key="1">
    <source>
        <dbReference type="EMBL" id="NEZ57613.1"/>
    </source>
</evidence>
<sequence>MTGAENATFLPPVGPVSNPTGFVAPVILRSDQPAEVKQMMARVAAQVAHDPMAMQQFCDRVYQLLCDDMRAQYERAHSYRRRC</sequence>
<keyword evidence="2" id="KW-1185">Reference proteome</keyword>
<name>A0A6M0RPC9_9CYAN</name>
<comment type="caution">
    <text evidence="1">The sequence shown here is derived from an EMBL/GenBank/DDBJ whole genome shotgun (WGS) entry which is preliminary data.</text>
</comment>
<dbReference type="Proteomes" id="UP000481033">
    <property type="component" value="Unassembled WGS sequence"/>
</dbReference>
<protein>
    <submittedName>
        <fullName evidence="1">Uncharacterized protein</fullName>
    </submittedName>
</protein>
<dbReference type="EMBL" id="QXHD01000004">
    <property type="protein sequence ID" value="NEZ57613.1"/>
    <property type="molecule type" value="Genomic_DNA"/>
</dbReference>
<evidence type="ECO:0000313" key="2">
    <source>
        <dbReference type="Proteomes" id="UP000481033"/>
    </source>
</evidence>
<reference evidence="1 2" key="1">
    <citation type="journal article" date="2020" name="Microb. Ecol.">
        <title>Ecogenomics of the Marine Benthic Filamentous Cyanobacterium Adonisia.</title>
        <authorList>
            <person name="Walter J.M."/>
            <person name="Coutinho F.H."/>
            <person name="Leomil L."/>
            <person name="Hargreaves P.I."/>
            <person name="Campeao M.E."/>
            <person name="Vieira V.V."/>
            <person name="Silva B.S."/>
            <person name="Fistarol G.O."/>
            <person name="Salomon P.S."/>
            <person name="Sawabe T."/>
            <person name="Mino S."/>
            <person name="Hosokawa M."/>
            <person name="Miyashita H."/>
            <person name="Maruyama F."/>
            <person name="van Verk M.C."/>
            <person name="Dutilh B.E."/>
            <person name="Thompson C.C."/>
            <person name="Thompson F.L."/>
        </authorList>
    </citation>
    <scope>NUCLEOTIDE SEQUENCE [LARGE SCALE GENOMIC DNA]</scope>
    <source>
        <strain evidence="1 2">CCMR0081</strain>
    </source>
</reference>
<organism evidence="1 2">
    <name type="scientific">Adonisia turfae CCMR0081</name>
    <dbReference type="NCBI Taxonomy" id="2292702"/>
    <lineage>
        <taxon>Bacteria</taxon>
        <taxon>Bacillati</taxon>
        <taxon>Cyanobacteriota</taxon>
        <taxon>Adonisia</taxon>
        <taxon>Adonisia turfae</taxon>
    </lineage>
</organism>